<evidence type="ECO:0000313" key="3">
    <source>
        <dbReference type="Proteomes" id="UP000316304"/>
    </source>
</evidence>
<organism evidence="2 3">
    <name type="scientific">Novipirellula galeiformis</name>
    <dbReference type="NCBI Taxonomy" id="2528004"/>
    <lineage>
        <taxon>Bacteria</taxon>
        <taxon>Pseudomonadati</taxon>
        <taxon>Planctomycetota</taxon>
        <taxon>Planctomycetia</taxon>
        <taxon>Pirellulales</taxon>
        <taxon>Pirellulaceae</taxon>
        <taxon>Novipirellula</taxon>
    </lineage>
</organism>
<keyword evidence="1" id="KW-0175">Coiled coil</keyword>
<comment type="caution">
    <text evidence="2">The sequence shown here is derived from an EMBL/GenBank/DDBJ whole genome shotgun (WGS) entry which is preliminary data.</text>
</comment>
<dbReference type="Pfam" id="PF14063">
    <property type="entry name" value="DUF4254"/>
    <property type="match status" value="1"/>
</dbReference>
<dbReference type="InterPro" id="IPR025350">
    <property type="entry name" value="DUF4254"/>
</dbReference>
<dbReference type="Proteomes" id="UP000316304">
    <property type="component" value="Unassembled WGS sequence"/>
</dbReference>
<dbReference type="RefSeq" id="WP_146593437.1">
    <property type="nucleotide sequence ID" value="NZ_SJPT01000001.1"/>
</dbReference>
<gene>
    <name evidence="2" type="ORF">Pla52o_10740</name>
</gene>
<evidence type="ECO:0008006" key="4">
    <source>
        <dbReference type="Google" id="ProtNLM"/>
    </source>
</evidence>
<evidence type="ECO:0000256" key="1">
    <source>
        <dbReference type="SAM" id="Coils"/>
    </source>
</evidence>
<accession>A0A5C6CRN3</accession>
<evidence type="ECO:0000313" key="2">
    <source>
        <dbReference type="EMBL" id="TWU27210.1"/>
    </source>
</evidence>
<dbReference type="OrthoDB" id="9805817at2"/>
<name>A0A5C6CRN3_9BACT</name>
<sequence>MAASDHLSTPNVAKLTQMQIDAVRRWHAEPVDNRFTGLEGLVCQQHAMNFCLWHEEDKARNPAATDVEIAGVKRAIDGLNQRRNDLIEDVDDAISELIRASGITVASDAAINTETPGSVIDRLSIMSLRIFHYGEQCDRMDVEEEHRKKVLQRLAVCKTQHADLSFSLQQLFDDLFAGRKRHQTYRQLKMYNDASLNPAIYNASRQS</sequence>
<proteinExistence type="predicted"/>
<dbReference type="EMBL" id="SJPT01000001">
    <property type="protein sequence ID" value="TWU27210.1"/>
    <property type="molecule type" value="Genomic_DNA"/>
</dbReference>
<protein>
    <recommendedName>
        <fullName evidence="4">DUF4254 domain-containing protein</fullName>
    </recommendedName>
</protein>
<feature type="coiled-coil region" evidence="1">
    <location>
        <begin position="69"/>
        <end position="96"/>
    </location>
</feature>
<dbReference type="AlphaFoldDB" id="A0A5C6CRN3"/>
<reference evidence="2 3" key="1">
    <citation type="submission" date="2019-02" db="EMBL/GenBank/DDBJ databases">
        <title>Deep-cultivation of Planctomycetes and their phenomic and genomic characterization uncovers novel biology.</title>
        <authorList>
            <person name="Wiegand S."/>
            <person name="Jogler M."/>
            <person name="Boedeker C."/>
            <person name="Pinto D."/>
            <person name="Vollmers J."/>
            <person name="Rivas-Marin E."/>
            <person name="Kohn T."/>
            <person name="Peeters S.H."/>
            <person name="Heuer A."/>
            <person name="Rast P."/>
            <person name="Oberbeckmann S."/>
            <person name="Bunk B."/>
            <person name="Jeske O."/>
            <person name="Meyerdierks A."/>
            <person name="Storesund J.E."/>
            <person name="Kallscheuer N."/>
            <person name="Luecker S."/>
            <person name="Lage O.M."/>
            <person name="Pohl T."/>
            <person name="Merkel B.J."/>
            <person name="Hornburger P."/>
            <person name="Mueller R.-W."/>
            <person name="Bruemmer F."/>
            <person name="Labrenz M."/>
            <person name="Spormann A.M."/>
            <person name="Op Den Camp H."/>
            <person name="Overmann J."/>
            <person name="Amann R."/>
            <person name="Jetten M.S.M."/>
            <person name="Mascher T."/>
            <person name="Medema M.H."/>
            <person name="Devos D.P."/>
            <person name="Kaster A.-K."/>
            <person name="Ovreas L."/>
            <person name="Rohde M."/>
            <person name="Galperin M.Y."/>
            <person name="Jogler C."/>
        </authorList>
    </citation>
    <scope>NUCLEOTIDE SEQUENCE [LARGE SCALE GENOMIC DNA]</scope>
    <source>
        <strain evidence="2 3">Pla52o</strain>
    </source>
</reference>
<keyword evidence="3" id="KW-1185">Reference proteome</keyword>